<evidence type="ECO:0000313" key="4">
    <source>
        <dbReference type="EMBL" id="WFR94767.1"/>
    </source>
</evidence>
<evidence type="ECO:0000313" key="5">
    <source>
        <dbReference type="Proteomes" id="UP000249499"/>
    </source>
</evidence>
<evidence type="ECO:0000256" key="2">
    <source>
        <dbReference type="SAM" id="MobiDB-lite"/>
    </source>
</evidence>
<gene>
    <name evidence="4" type="ORF">PR017_13210</name>
</gene>
<dbReference type="KEGG" id="rtu:PR017_13210"/>
<evidence type="ECO:0000259" key="3">
    <source>
        <dbReference type="Pfam" id="PF03807"/>
    </source>
</evidence>
<keyword evidence="1" id="KW-0560">Oxidoreductase</keyword>
<dbReference type="InterPro" id="IPR051267">
    <property type="entry name" value="STEAP_metalloreductase"/>
</dbReference>
<sequence>MKIGIIGAGNIGGALATLLVKAGHQVDIANSRGPETLSELATKTGARAATVEATVLDKHVVVVTIPLNAIPSLPRDLFANVPAKTIVIDTNNYYPRERDGAVEDIENGMTESAWVAKQLGRDVVKAFNMIYAQSLAELGKPAGQPGRIAIAVAGNDQASKAAVIGLIDEIGFDAVDVGSLDESWRQQPGSPVYVKDYDAAGVRQALTEASPQRTDQWKATPRSPGTFDAPA</sequence>
<reference evidence="4 5" key="1">
    <citation type="journal article" date="2018" name="Sci. Rep.">
        <title>Rhizobium tumorigenes sp. nov., a novel plant tumorigenic bacterium isolated from cane gall tumors on thornless blackberry.</title>
        <authorList>
            <person name="Kuzmanovi N."/>
            <person name="Smalla K."/>
            <person name="Gronow S."/>
            <person name="PuBawska J."/>
        </authorList>
    </citation>
    <scope>NUCLEOTIDE SEQUENCE [LARGE SCALE GENOMIC DNA]</scope>
    <source>
        <strain evidence="4 5">1078</strain>
    </source>
</reference>
<dbReference type="SUPFAM" id="SSF51735">
    <property type="entry name" value="NAD(P)-binding Rossmann-fold domains"/>
    <property type="match status" value="1"/>
</dbReference>
<name>A0AAF1KN73_9HYPH</name>
<dbReference type="InterPro" id="IPR028939">
    <property type="entry name" value="P5C_Rdtase_cat_N"/>
</dbReference>
<dbReference type="AlphaFoldDB" id="A0AAF1KN73"/>
<accession>A0AAF1KN73</accession>
<proteinExistence type="predicted"/>
<dbReference type="InterPro" id="IPR036291">
    <property type="entry name" value="NAD(P)-bd_dom_sf"/>
</dbReference>
<dbReference type="GO" id="GO:0016491">
    <property type="term" value="F:oxidoreductase activity"/>
    <property type="evidence" value="ECO:0007669"/>
    <property type="project" value="UniProtKB-KW"/>
</dbReference>
<dbReference type="Pfam" id="PF03807">
    <property type="entry name" value="F420_oxidored"/>
    <property type="match status" value="1"/>
</dbReference>
<keyword evidence="5" id="KW-1185">Reference proteome</keyword>
<dbReference type="Gene3D" id="3.40.50.720">
    <property type="entry name" value="NAD(P)-binding Rossmann-like Domain"/>
    <property type="match status" value="1"/>
</dbReference>
<feature type="domain" description="Pyrroline-5-carboxylate reductase catalytic N-terminal" evidence="3">
    <location>
        <begin position="2"/>
        <end position="93"/>
    </location>
</feature>
<reference evidence="5" key="2">
    <citation type="journal article" date="2023" name="MicrobiologyOpen">
        <title>Genomics of the tumorigenes clade of the family Rhizobiaceae and description of Rhizobium rhododendri sp. nov.</title>
        <authorList>
            <person name="Kuzmanovic N."/>
            <person name="diCenzo G.C."/>
            <person name="Bunk B."/>
            <person name="Sproeer C."/>
            <person name="Fruehling A."/>
            <person name="Neumann-Schaal M."/>
            <person name="Overmann J."/>
            <person name="Smalla K."/>
        </authorList>
    </citation>
    <scope>NUCLEOTIDE SEQUENCE [LARGE SCALE GENOMIC DNA]</scope>
    <source>
        <strain evidence="5">1078</strain>
    </source>
</reference>
<feature type="region of interest" description="Disordered" evidence="2">
    <location>
        <begin position="207"/>
        <end position="231"/>
    </location>
</feature>
<dbReference type="PANTHER" id="PTHR14239">
    <property type="entry name" value="DUDULIN-RELATED"/>
    <property type="match status" value="1"/>
</dbReference>
<dbReference type="RefSeq" id="WP_111220878.1">
    <property type="nucleotide sequence ID" value="NZ_CP117255.1"/>
</dbReference>
<dbReference type="EMBL" id="CP117255">
    <property type="protein sequence ID" value="WFR94767.1"/>
    <property type="molecule type" value="Genomic_DNA"/>
</dbReference>
<dbReference type="Proteomes" id="UP000249499">
    <property type="component" value="Chromosome"/>
</dbReference>
<evidence type="ECO:0000256" key="1">
    <source>
        <dbReference type="ARBA" id="ARBA00023002"/>
    </source>
</evidence>
<protein>
    <submittedName>
        <fullName evidence="4">NAD(P)-binding domain-containing protein</fullName>
    </submittedName>
</protein>
<organism evidence="4 5">
    <name type="scientific">Rhizobium tumorigenes</name>
    <dbReference type="NCBI Taxonomy" id="2041385"/>
    <lineage>
        <taxon>Bacteria</taxon>
        <taxon>Pseudomonadati</taxon>
        <taxon>Pseudomonadota</taxon>
        <taxon>Alphaproteobacteria</taxon>
        <taxon>Hyphomicrobiales</taxon>
        <taxon>Rhizobiaceae</taxon>
        <taxon>Rhizobium/Agrobacterium group</taxon>
        <taxon>Rhizobium</taxon>
    </lineage>
</organism>